<feature type="domain" description="HTH luxR-type" evidence="1">
    <location>
        <begin position="292"/>
        <end position="349"/>
    </location>
</feature>
<dbReference type="RefSeq" id="WP_094816485.1">
    <property type="nucleotide sequence ID" value="NZ_NEVU01000003.1"/>
</dbReference>
<dbReference type="Gene3D" id="1.10.10.10">
    <property type="entry name" value="Winged helix-like DNA-binding domain superfamily/Winged helix DNA-binding domain"/>
    <property type="match status" value="1"/>
</dbReference>
<accession>A0A261VDH8</accession>
<dbReference type="SUPFAM" id="SSF46894">
    <property type="entry name" value="C-terminal effector domain of the bipartite response regulators"/>
    <property type="match status" value="1"/>
</dbReference>
<protein>
    <submittedName>
        <fullName evidence="2">Transcriptional regulator</fullName>
    </submittedName>
</protein>
<dbReference type="InterPro" id="IPR016032">
    <property type="entry name" value="Sig_transdc_resp-reg_C-effctor"/>
</dbReference>
<dbReference type="InterPro" id="IPR000792">
    <property type="entry name" value="Tscrpt_reg_LuxR_C"/>
</dbReference>
<proteinExistence type="predicted"/>
<dbReference type="Proteomes" id="UP000216429">
    <property type="component" value="Unassembled WGS sequence"/>
</dbReference>
<dbReference type="GO" id="GO:0003677">
    <property type="term" value="F:DNA binding"/>
    <property type="evidence" value="ECO:0007669"/>
    <property type="project" value="InterPro"/>
</dbReference>
<evidence type="ECO:0000259" key="1">
    <source>
        <dbReference type="SMART" id="SM00421"/>
    </source>
</evidence>
<dbReference type="InterPro" id="IPR036388">
    <property type="entry name" value="WH-like_DNA-bd_sf"/>
</dbReference>
<dbReference type="AlphaFoldDB" id="A0A261VDH8"/>
<keyword evidence="3" id="KW-1185">Reference proteome</keyword>
<comment type="caution">
    <text evidence="2">The sequence shown here is derived from an EMBL/GenBank/DDBJ whole genome shotgun (WGS) entry which is preliminary data.</text>
</comment>
<reference evidence="3" key="1">
    <citation type="submission" date="2017-05" db="EMBL/GenBank/DDBJ databases">
        <title>Complete and WGS of Bordetella genogroups.</title>
        <authorList>
            <person name="Spilker T."/>
            <person name="Lipuma J."/>
        </authorList>
    </citation>
    <scope>NUCLEOTIDE SEQUENCE [LARGE SCALE GENOMIC DNA]</scope>
    <source>
        <strain evidence="3">AU6712</strain>
    </source>
</reference>
<dbReference type="OrthoDB" id="5497412at2"/>
<dbReference type="EMBL" id="NEVU01000003">
    <property type="protein sequence ID" value="OZI72198.1"/>
    <property type="molecule type" value="Genomic_DNA"/>
</dbReference>
<sequence length="359" mass="39175">MDADHELRIASALYAGIADTEQWRQALILAARAVGTDRCTVLARNVDTDSILVIDNAGLSAAALDEYERHYYQFDSFMEAARNVPTGGCLRDDQAFGPQGIRRSAFYNDFLFRHDMGSLMLTQALRTPDIEWTVAFQRSPGHTHFDDQHATALGRLVPHLQKALQLRLRLRELERRASLGEAALDTFATPLLFVAPSGRLLTANLAGEAWYARHGKQLEHTAQWSRVLAAATGSIGPAVAEGMRLPEGGHIVALPAPQAYRRGEAQGPGMALVMVHTHLNPTPPARTMLKSLFGLSAAEYRLLEVLMTGATLSQAAQQLGLSVETVRTQSKAVLQKTGTQRQAGLMRLVSALQSPMPAH</sequence>
<organism evidence="2 3">
    <name type="scientific">Bordetella genomosp. 12</name>
    <dbReference type="NCBI Taxonomy" id="463035"/>
    <lineage>
        <taxon>Bacteria</taxon>
        <taxon>Pseudomonadati</taxon>
        <taxon>Pseudomonadota</taxon>
        <taxon>Betaproteobacteria</taxon>
        <taxon>Burkholderiales</taxon>
        <taxon>Alcaligenaceae</taxon>
        <taxon>Bordetella</taxon>
    </lineage>
</organism>
<name>A0A261VDH8_9BORD</name>
<evidence type="ECO:0000313" key="2">
    <source>
        <dbReference type="EMBL" id="OZI72198.1"/>
    </source>
</evidence>
<gene>
    <name evidence="2" type="ORF">CAL22_20750</name>
</gene>
<dbReference type="SMART" id="SM00421">
    <property type="entry name" value="HTH_LUXR"/>
    <property type="match status" value="1"/>
</dbReference>
<evidence type="ECO:0000313" key="3">
    <source>
        <dbReference type="Proteomes" id="UP000216429"/>
    </source>
</evidence>
<dbReference type="GO" id="GO:0006355">
    <property type="term" value="P:regulation of DNA-templated transcription"/>
    <property type="evidence" value="ECO:0007669"/>
    <property type="project" value="InterPro"/>
</dbReference>